<dbReference type="EMBL" id="LACI01000765">
    <property type="protein sequence ID" value="KJU86044.1"/>
    <property type="molecule type" value="Genomic_DNA"/>
</dbReference>
<dbReference type="PROSITE" id="PS50885">
    <property type="entry name" value="HAMP"/>
    <property type="match status" value="1"/>
</dbReference>
<feature type="domain" description="HAMP" evidence="2">
    <location>
        <begin position="112"/>
        <end position="151"/>
    </location>
</feature>
<dbReference type="AlphaFoldDB" id="A0A0F3GVP8"/>
<dbReference type="GO" id="GO:0016020">
    <property type="term" value="C:membrane"/>
    <property type="evidence" value="ECO:0007669"/>
    <property type="project" value="InterPro"/>
</dbReference>
<accession>A0A0F3GVP8</accession>
<keyword evidence="1" id="KW-0472">Membrane</keyword>
<dbReference type="SUPFAM" id="SSF158472">
    <property type="entry name" value="HAMP domain-like"/>
    <property type="match status" value="1"/>
</dbReference>
<reference evidence="3 4" key="1">
    <citation type="submission" date="2015-02" db="EMBL/GenBank/DDBJ databases">
        <title>Single-cell genomics of uncultivated deep-branching MTB reveals a conserved set of magnetosome genes.</title>
        <authorList>
            <person name="Kolinko S."/>
            <person name="Richter M."/>
            <person name="Glockner F.O."/>
            <person name="Brachmann A."/>
            <person name="Schuler D."/>
        </authorList>
    </citation>
    <scope>NUCLEOTIDE SEQUENCE [LARGE SCALE GENOMIC DNA]</scope>
    <source>
        <strain evidence="3">TM-1</strain>
    </source>
</reference>
<protein>
    <submittedName>
        <fullName evidence="3">Hybrid sensor</fullName>
    </submittedName>
</protein>
<proteinExistence type="predicted"/>
<evidence type="ECO:0000256" key="1">
    <source>
        <dbReference type="SAM" id="Phobius"/>
    </source>
</evidence>
<keyword evidence="1" id="KW-1133">Transmembrane helix</keyword>
<dbReference type="Pfam" id="PF00672">
    <property type="entry name" value="HAMP"/>
    <property type="match status" value="1"/>
</dbReference>
<dbReference type="GO" id="GO:0007165">
    <property type="term" value="P:signal transduction"/>
    <property type="evidence" value="ECO:0007669"/>
    <property type="project" value="InterPro"/>
</dbReference>
<feature type="transmembrane region" description="Helical" evidence="1">
    <location>
        <begin position="88"/>
        <end position="109"/>
    </location>
</feature>
<evidence type="ECO:0000313" key="3">
    <source>
        <dbReference type="EMBL" id="KJU86044.1"/>
    </source>
</evidence>
<keyword evidence="4" id="KW-1185">Reference proteome</keyword>
<dbReference type="CDD" id="cd06225">
    <property type="entry name" value="HAMP"/>
    <property type="match status" value="1"/>
</dbReference>
<gene>
    <name evidence="3" type="ORF">MBAV_001762</name>
</gene>
<organism evidence="3 4">
    <name type="scientific">Candidatus Magnetobacterium bavaricum</name>
    <dbReference type="NCBI Taxonomy" id="29290"/>
    <lineage>
        <taxon>Bacteria</taxon>
        <taxon>Pseudomonadati</taxon>
        <taxon>Nitrospirota</taxon>
        <taxon>Thermodesulfovibrionia</taxon>
        <taxon>Thermodesulfovibrionales</taxon>
        <taxon>Candidatus Magnetobacteriaceae</taxon>
        <taxon>Candidatus Magnetobacterium</taxon>
    </lineage>
</organism>
<feature type="non-terminal residue" evidence="3">
    <location>
        <position position="1"/>
    </location>
</feature>
<dbReference type="InterPro" id="IPR003660">
    <property type="entry name" value="HAMP_dom"/>
</dbReference>
<dbReference type="Gene3D" id="6.10.340.10">
    <property type="match status" value="1"/>
</dbReference>
<evidence type="ECO:0000259" key="2">
    <source>
        <dbReference type="PROSITE" id="PS50885"/>
    </source>
</evidence>
<comment type="caution">
    <text evidence="3">The sequence shown here is derived from an EMBL/GenBank/DDBJ whole genome shotgun (WGS) entry which is preliminary data.</text>
</comment>
<keyword evidence="1" id="KW-0812">Transmembrane</keyword>
<dbReference type="Proteomes" id="UP000033423">
    <property type="component" value="Unassembled WGS sequence"/>
</dbReference>
<evidence type="ECO:0000313" key="4">
    <source>
        <dbReference type="Proteomes" id="UP000033423"/>
    </source>
</evidence>
<sequence>EKEDLFAIAQHQETINEFTKDTCLDSHLDSHKYKAANEHDKYEYMEIIVPVNLASQPWGVLRIGYSSKRLNHIIEDTHKTIGLKTREMIIRTIVIGTIFIIIGAIVVLITSDRLTRPLISLTNTAEEIAKGNFSATDQIVISSKDEVGILAYNHCRYDP</sequence>
<name>A0A0F3GVP8_9BACT</name>